<keyword evidence="3" id="KW-0732">Signal</keyword>
<evidence type="ECO:0000259" key="6">
    <source>
        <dbReference type="SMART" id="SM00134"/>
    </source>
</evidence>
<dbReference type="PANTHER" id="PTHR16983:SF1">
    <property type="entry name" value="PROSTATE STEM CELL ANTIGEN"/>
    <property type="match status" value="1"/>
</dbReference>
<dbReference type="FunFam" id="2.10.60.10:FF:000003">
    <property type="entry name" value="lymphocyte antigen 6E isoform X1"/>
    <property type="match status" value="1"/>
</dbReference>
<evidence type="ECO:0000256" key="5">
    <source>
        <dbReference type="ARBA" id="ARBA00023180"/>
    </source>
</evidence>
<comment type="caution">
    <text evidence="7">The sequence shown here is derived from an EMBL/GenBank/DDBJ whole genome shotgun (WGS) entry which is preliminary data.</text>
</comment>
<gene>
    <name evidence="7" type="primary">Psca</name>
    <name evidence="7" type="ORF">COLPIC_R08998</name>
</gene>
<dbReference type="InterPro" id="IPR045860">
    <property type="entry name" value="Snake_toxin-like_sf"/>
</dbReference>
<feature type="domain" description="UPAR/Ly6" evidence="6">
    <location>
        <begin position="4"/>
        <end position="89"/>
    </location>
</feature>
<evidence type="ECO:0000256" key="4">
    <source>
        <dbReference type="ARBA" id="ARBA00023136"/>
    </source>
</evidence>
<proteinExistence type="predicted"/>
<dbReference type="Pfam" id="PF00087">
    <property type="entry name" value="Toxin_TOLIP"/>
    <property type="match status" value="1"/>
</dbReference>
<dbReference type="InterPro" id="IPR051110">
    <property type="entry name" value="Ly-6/neurotoxin-like_GPI-ap"/>
</dbReference>
<dbReference type="Gene3D" id="2.10.60.10">
    <property type="entry name" value="CD59"/>
    <property type="match status" value="1"/>
</dbReference>
<evidence type="ECO:0000313" key="8">
    <source>
        <dbReference type="Proteomes" id="UP000530263"/>
    </source>
</evidence>
<dbReference type="InterPro" id="IPR016054">
    <property type="entry name" value="LY6_UPA_recep-like"/>
</dbReference>
<evidence type="ECO:0000256" key="2">
    <source>
        <dbReference type="ARBA" id="ARBA00022475"/>
    </source>
</evidence>
<feature type="non-terminal residue" evidence="7">
    <location>
        <position position="1"/>
    </location>
</feature>
<dbReference type="PANTHER" id="PTHR16983">
    <property type="entry name" value="UPAR/LY6 DOMAIN-CONTAINING PROTEIN"/>
    <property type="match status" value="1"/>
</dbReference>
<dbReference type="GO" id="GO:0030154">
    <property type="term" value="P:cell differentiation"/>
    <property type="evidence" value="ECO:0007669"/>
    <property type="project" value="UniProtKB-ARBA"/>
</dbReference>
<keyword evidence="2" id="KW-1003">Cell membrane</keyword>
<name>A0A7K4RRN2_COLPI</name>
<accession>A0A7K4RRN2</accession>
<dbReference type="EMBL" id="VYZG01000257">
    <property type="protein sequence ID" value="NWQ76076.1"/>
    <property type="molecule type" value="Genomic_DNA"/>
</dbReference>
<dbReference type="CDD" id="cd23573">
    <property type="entry name" value="TFP_LU_ECD_PSCA"/>
    <property type="match status" value="1"/>
</dbReference>
<feature type="non-terminal residue" evidence="7">
    <location>
        <position position="104"/>
    </location>
</feature>
<dbReference type="SUPFAM" id="SSF57302">
    <property type="entry name" value="Snake toxin-like"/>
    <property type="match status" value="1"/>
</dbReference>
<dbReference type="OrthoDB" id="5945173at2759"/>
<keyword evidence="8" id="KW-1185">Reference proteome</keyword>
<evidence type="ECO:0000256" key="3">
    <source>
        <dbReference type="ARBA" id="ARBA00022729"/>
    </source>
</evidence>
<sequence length="104" mass="11165">GSSLRCYSCKLQIGNSNCQKEEECKDEKFCKTEVIKIRGFFNLINKGCDSTCNPEEKDFGAGLRNVSCCSTDLCNVNAVGSARSSYGMAAGIAAGVLWTFLSNG</sequence>
<dbReference type="Proteomes" id="UP000530263">
    <property type="component" value="Unassembled WGS sequence"/>
</dbReference>
<protein>
    <submittedName>
        <fullName evidence="7">PSCA protein</fullName>
    </submittedName>
</protein>
<keyword evidence="5" id="KW-0325">Glycoprotein</keyword>
<organism evidence="7 8">
    <name type="scientific">Columbina picui</name>
    <name type="common">Picui ground-dove</name>
    <dbReference type="NCBI Taxonomy" id="115618"/>
    <lineage>
        <taxon>Eukaryota</taxon>
        <taxon>Metazoa</taxon>
        <taxon>Chordata</taxon>
        <taxon>Craniata</taxon>
        <taxon>Vertebrata</taxon>
        <taxon>Euteleostomi</taxon>
        <taxon>Archelosauria</taxon>
        <taxon>Archosauria</taxon>
        <taxon>Dinosauria</taxon>
        <taxon>Saurischia</taxon>
        <taxon>Theropoda</taxon>
        <taxon>Coelurosauria</taxon>
        <taxon>Aves</taxon>
        <taxon>Neognathae</taxon>
        <taxon>Neoaves</taxon>
        <taxon>Columbimorphae</taxon>
        <taxon>Columbiformes</taxon>
        <taxon>Columbidae</taxon>
        <taxon>Columbina</taxon>
    </lineage>
</organism>
<dbReference type="SMART" id="SM00134">
    <property type="entry name" value="LU"/>
    <property type="match status" value="1"/>
</dbReference>
<keyword evidence="4" id="KW-0472">Membrane</keyword>
<dbReference type="AlphaFoldDB" id="A0A7K4RRN2"/>
<comment type="subcellular location">
    <subcellularLocation>
        <location evidence="1">Cell membrane</location>
    </subcellularLocation>
</comment>
<dbReference type="InterPro" id="IPR035076">
    <property type="entry name" value="Toxin/TOLIP"/>
</dbReference>
<reference evidence="7 8" key="1">
    <citation type="submission" date="2019-09" db="EMBL/GenBank/DDBJ databases">
        <title>Bird 10,000 Genomes (B10K) Project - Family phase.</title>
        <authorList>
            <person name="Zhang G."/>
        </authorList>
    </citation>
    <scope>NUCLEOTIDE SEQUENCE [LARGE SCALE GENOMIC DNA]</scope>
    <source>
        <strain evidence="7">B10K-DU-021-26</strain>
        <tissue evidence="7">Mixed tissue sample</tissue>
    </source>
</reference>
<dbReference type="GO" id="GO:0005886">
    <property type="term" value="C:plasma membrane"/>
    <property type="evidence" value="ECO:0007669"/>
    <property type="project" value="UniProtKB-SubCell"/>
</dbReference>
<evidence type="ECO:0000313" key="7">
    <source>
        <dbReference type="EMBL" id="NWQ76076.1"/>
    </source>
</evidence>
<evidence type="ECO:0000256" key="1">
    <source>
        <dbReference type="ARBA" id="ARBA00004236"/>
    </source>
</evidence>